<sequence>MAPEKTASPTVQDGSVKDSVFLRLLNLPVVSSTCEVIERTYTNTKHTHPLLCSVCGVYERGARTAGSLAAWSVQPAITRLEPQIEAVNSLACRGLDRLEEKIPALQYPPEKLALGIAEAVTSTVQSAREGISGTIASTSDKALSLASSSYQLTRSAVTDSVDYVLNSKPVRLAEEGADTALTLTEHLVNYILPASEEEIEKDAVWAEETEAEPQGPVPGYRRLGALVGTVCRRAYDQTSTQLQRAADQGQSLVMSVPGVTPLTGVAVRNLRAVAGVALGLQNSVLGLFGQVEEETDKESRKKKEGELLKSGGVQGLVSSLGQQLQSAYVSVVSGAKNAPGATLGLARDGTSALLETLSSARTRLVETVTHYGLFPGLSSNKGESEDASQEESEANEPRPSPSEGSGQDQKPAPQGPAPDGESGPPQISDETRLLQRKVLEQIPAQQRILLGGSRPTLSSQRDGKGEVVMRSHSTAYTRTAHKTSYIPAKKQ</sequence>
<evidence type="ECO:0008006" key="7">
    <source>
        <dbReference type="Google" id="ProtNLM"/>
    </source>
</evidence>
<dbReference type="Proteomes" id="UP001046870">
    <property type="component" value="Chromosome 7"/>
</dbReference>
<dbReference type="InterPro" id="IPR004279">
    <property type="entry name" value="Perilipin"/>
</dbReference>
<dbReference type="GO" id="GO:0006629">
    <property type="term" value="P:lipid metabolic process"/>
    <property type="evidence" value="ECO:0007669"/>
    <property type="project" value="InterPro"/>
</dbReference>
<feature type="compositionally biased region" description="Acidic residues" evidence="4">
    <location>
        <begin position="385"/>
        <end position="394"/>
    </location>
</feature>
<dbReference type="Pfam" id="PF03036">
    <property type="entry name" value="Perilipin"/>
    <property type="match status" value="1"/>
</dbReference>
<evidence type="ECO:0000313" key="6">
    <source>
        <dbReference type="Proteomes" id="UP001046870"/>
    </source>
</evidence>
<name>A0A9D3Q1H9_MEGAT</name>
<comment type="similarity">
    <text evidence="2">Belongs to the perilipin family.</text>
</comment>
<dbReference type="AlphaFoldDB" id="A0A9D3Q1H9"/>
<evidence type="ECO:0000256" key="1">
    <source>
        <dbReference type="ARBA" id="ARBA00004502"/>
    </source>
</evidence>
<keyword evidence="3" id="KW-0551">Lipid droplet</keyword>
<organism evidence="5 6">
    <name type="scientific">Megalops atlanticus</name>
    <name type="common">Tarpon</name>
    <name type="synonym">Clupea gigantea</name>
    <dbReference type="NCBI Taxonomy" id="7932"/>
    <lineage>
        <taxon>Eukaryota</taxon>
        <taxon>Metazoa</taxon>
        <taxon>Chordata</taxon>
        <taxon>Craniata</taxon>
        <taxon>Vertebrata</taxon>
        <taxon>Euteleostomi</taxon>
        <taxon>Actinopterygii</taxon>
        <taxon>Neopterygii</taxon>
        <taxon>Teleostei</taxon>
        <taxon>Elopiformes</taxon>
        <taxon>Megalopidae</taxon>
        <taxon>Megalops</taxon>
    </lineage>
</organism>
<evidence type="ECO:0000313" key="5">
    <source>
        <dbReference type="EMBL" id="KAG7473262.1"/>
    </source>
</evidence>
<dbReference type="PANTHER" id="PTHR47138:SF1">
    <property type="entry name" value="PERILIPIN-1"/>
    <property type="match status" value="1"/>
</dbReference>
<dbReference type="OrthoDB" id="376826at2759"/>
<dbReference type="InterPro" id="IPR042998">
    <property type="entry name" value="PLIN1"/>
</dbReference>
<feature type="compositionally biased region" description="Basic and acidic residues" evidence="4">
    <location>
        <begin position="429"/>
        <end position="439"/>
    </location>
</feature>
<protein>
    <recommendedName>
        <fullName evidence="7">Perilipin</fullName>
    </recommendedName>
</protein>
<dbReference type="GO" id="GO:0005811">
    <property type="term" value="C:lipid droplet"/>
    <property type="evidence" value="ECO:0007669"/>
    <property type="project" value="UniProtKB-SubCell"/>
</dbReference>
<dbReference type="EMBL" id="JAFDVH010000007">
    <property type="protein sequence ID" value="KAG7473262.1"/>
    <property type="molecule type" value="Genomic_DNA"/>
</dbReference>
<comment type="caution">
    <text evidence="5">The sequence shown here is derived from an EMBL/GenBank/DDBJ whole genome shotgun (WGS) entry which is preliminary data.</text>
</comment>
<accession>A0A9D3Q1H9</accession>
<evidence type="ECO:0000256" key="2">
    <source>
        <dbReference type="ARBA" id="ARBA00006311"/>
    </source>
</evidence>
<feature type="region of interest" description="Disordered" evidence="4">
    <location>
        <begin position="373"/>
        <end position="491"/>
    </location>
</feature>
<dbReference type="SUPFAM" id="SSF109775">
    <property type="entry name" value="Mannose-6-phosphate receptor binding protein 1 (Tip47), C-terminal domain"/>
    <property type="match status" value="1"/>
</dbReference>
<reference evidence="5" key="1">
    <citation type="submission" date="2021-01" db="EMBL/GenBank/DDBJ databases">
        <authorList>
            <person name="Zahm M."/>
            <person name="Roques C."/>
            <person name="Cabau C."/>
            <person name="Klopp C."/>
            <person name="Donnadieu C."/>
            <person name="Jouanno E."/>
            <person name="Lampietro C."/>
            <person name="Louis A."/>
            <person name="Herpin A."/>
            <person name="Echchiki A."/>
            <person name="Berthelot C."/>
            <person name="Parey E."/>
            <person name="Roest-Crollius H."/>
            <person name="Braasch I."/>
            <person name="Postlethwait J."/>
            <person name="Bobe J."/>
            <person name="Montfort J."/>
            <person name="Bouchez O."/>
            <person name="Begum T."/>
            <person name="Mejri S."/>
            <person name="Adams A."/>
            <person name="Chen W.-J."/>
            <person name="Guiguen Y."/>
        </authorList>
    </citation>
    <scope>NUCLEOTIDE SEQUENCE</scope>
    <source>
        <strain evidence="5">YG-15Mar2019-1</strain>
        <tissue evidence="5">Brain</tissue>
    </source>
</reference>
<evidence type="ECO:0000256" key="4">
    <source>
        <dbReference type="SAM" id="MobiDB-lite"/>
    </source>
</evidence>
<evidence type="ECO:0000256" key="3">
    <source>
        <dbReference type="ARBA" id="ARBA00022677"/>
    </source>
</evidence>
<gene>
    <name evidence="5" type="ORF">MATL_G00093820</name>
</gene>
<comment type="subcellular location">
    <subcellularLocation>
        <location evidence="1">Lipid droplet</location>
    </subcellularLocation>
</comment>
<proteinExistence type="inferred from homology"/>
<keyword evidence="6" id="KW-1185">Reference proteome</keyword>
<dbReference type="PANTHER" id="PTHR47138">
    <property type="entry name" value="PERILIPIN-1"/>
    <property type="match status" value="1"/>
</dbReference>